<dbReference type="AlphaFoldDB" id="A0A855SGX9"/>
<dbReference type="Proteomes" id="UP000241440">
    <property type="component" value="Unassembled WGS sequence"/>
</dbReference>
<evidence type="ECO:0008006" key="4">
    <source>
        <dbReference type="Google" id="ProtNLM"/>
    </source>
</evidence>
<feature type="signal peptide" evidence="1">
    <location>
        <begin position="1"/>
        <end position="19"/>
    </location>
</feature>
<evidence type="ECO:0000313" key="2">
    <source>
        <dbReference type="EMBL" id="PSX08072.1"/>
    </source>
</evidence>
<sequence>MKKLCLAAMVATALVGCNAGDEVVEHGGIDINNLSQTQKQEYAELTADALAVIAHAADDFSNAMAVGETKQFDLSANNTTTTILVAKGQIEIEKQENQKVIIHTTKAMEFTSPNAVTNGEVISLNFSENLDKDYNMTIETRPGSIDNVSFKGMLINTADSDAKYWSTESTNGLELKYNENSKIPSFISGDAVITGKDNQKFNWSADSNGDIIAK</sequence>
<gene>
    <name evidence="2" type="ORF">C0W41_08665</name>
</gene>
<protein>
    <recommendedName>
        <fullName evidence="4">Lipoprotein</fullName>
    </recommendedName>
</protein>
<dbReference type="EMBL" id="PYOY01000003">
    <property type="protein sequence ID" value="PSX08072.1"/>
    <property type="molecule type" value="Genomic_DNA"/>
</dbReference>
<accession>A0A855SGX9</accession>
<keyword evidence="1" id="KW-0732">Signal</keyword>
<evidence type="ECO:0000256" key="1">
    <source>
        <dbReference type="SAM" id="SignalP"/>
    </source>
</evidence>
<dbReference type="RefSeq" id="WP_045084236.1">
    <property type="nucleotide sequence ID" value="NZ_JZSX01000012.1"/>
</dbReference>
<reference evidence="2 3" key="1">
    <citation type="submission" date="2018-01" db="EMBL/GenBank/DDBJ databases">
        <title>Whole genome sequencing of Histamine producing bacteria.</title>
        <authorList>
            <person name="Butler K."/>
        </authorList>
    </citation>
    <scope>NUCLEOTIDE SEQUENCE [LARGE SCALE GENOMIC DNA]</scope>
    <source>
        <strain evidence="2 3">A2-1</strain>
    </source>
</reference>
<organism evidence="2 3">
    <name type="scientific">Photobacterium angustum</name>
    <dbReference type="NCBI Taxonomy" id="661"/>
    <lineage>
        <taxon>Bacteria</taxon>
        <taxon>Pseudomonadati</taxon>
        <taxon>Pseudomonadota</taxon>
        <taxon>Gammaproteobacteria</taxon>
        <taxon>Vibrionales</taxon>
        <taxon>Vibrionaceae</taxon>
        <taxon>Photobacterium</taxon>
    </lineage>
</organism>
<evidence type="ECO:0000313" key="3">
    <source>
        <dbReference type="Proteomes" id="UP000241440"/>
    </source>
</evidence>
<dbReference type="GeneID" id="61229083"/>
<comment type="caution">
    <text evidence="2">The sequence shown here is derived from an EMBL/GenBank/DDBJ whole genome shotgun (WGS) entry which is preliminary data.</text>
</comment>
<proteinExistence type="predicted"/>
<name>A0A855SGX9_PHOAN</name>
<dbReference type="PROSITE" id="PS51257">
    <property type="entry name" value="PROKAR_LIPOPROTEIN"/>
    <property type="match status" value="1"/>
</dbReference>
<feature type="chain" id="PRO_5032905580" description="Lipoprotein" evidence="1">
    <location>
        <begin position="20"/>
        <end position="214"/>
    </location>
</feature>